<comment type="subcellular location">
    <subcellularLocation>
        <location evidence="1">Membrane</location>
    </subcellularLocation>
</comment>
<dbReference type="EMBL" id="AACS02000001">
    <property type="protein sequence ID" value="EAU93139.2"/>
    <property type="molecule type" value="Genomic_DNA"/>
</dbReference>
<dbReference type="RefSeq" id="XP_001828635.2">
    <property type="nucleotide sequence ID" value="XM_001828583.2"/>
</dbReference>
<dbReference type="GO" id="GO:0016020">
    <property type="term" value="C:membrane"/>
    <property type="evidence" value="ECO:0007669"/>
    <property type="project" value="UniProtKB-SubCell"/>
</dbReference>
<dbReference type="eggNOG" id="KOG2886">
    <property type="taxonomic scope" value="Eukaryota"/>
</dbReference>
<reference evidence="7 8" key="1">
    <citation type="journal article" date="2010" name="Proc. Natl. Acad. Sci. U.S.A.">
        <title>Insights into evolution of multicellular fungi from the assembled chromosomes of the mushroom Coprinopsis cinerea (Coprinus cinereus).</title>
        <authorList>
            <person name="Stajich J.E."/>
            <person name="Wilke S.K."/>
            <person name="Ahren D."/>
            <person name="Au C.H."/>
            <person name="Birren B.W."/>
            <person name="Borodovsky M."/>
            <person name="Burns C."/>
            <person name="Canback B."/>
            <person name="Casselton L.A."/>
            <person name="Cheng C.K."/>
            <person name="Deng J."/>
            <person name="Dietrich F.S."/>
            <person name="Fargo D.C."/>
            <person name="Farman M.L."/>
            <person name="Gathman A.C."/>
            <person name="Goldberg J."/>
            <person name="Guigo R."/>
            <person name="Hoegger P.J."/>
            <person name="Hooker J.B."/>
            <person name="Huggins A."/>
            <person name="James T.Y."/>
            <person name="Kamada T."/>
            <person name="Kilaru S."/>
            <person name="Kodira C."/>
            <person name="Kues U."/>
            <person name="Kupfer D."/>
            <person name="Kwan H.S."/>
            <person name="Lomsadze A."/>
            <person name="Li W."/>
            <person name="Lilly W.W."/>
            <person name="Ma L.J."/>
            <person name="Mackey A.J."/>
            <person name="Manning G."/>
            <person name="Martin F."/>
            <person name="Muraguchi H."/>
            <person name="Natvig D.O."/>
            <person name="Palmerini H."/>
            <person name="Ramesh M.A."/>
            <person name="Rehmeyer C.J."/>
            <person name="Roe B.A."/>
            <person name="Shenoy N."/>
            <person name="Stanke M."/>
            <person name="Ter-Hovhannisyan V."/>
            <person name="Tunlid A."/>
            <person name="Velagapudi R."/>
            <person name="Vision T.J."/>
            <person name="Zeng Q."/>
            <person name="Zolan M.E."/>
            <person name="Pukkila P.J."/>
        </authorList>
    </citation>
    <scope>NUCLEOTIDE SEQUENCE [LARGE SCALE GENOMIC DNA]</scope>
    <source>
        <strain evidence="8">Okayama-7 / 130 / ATCC MYA-4618 / FGSC 9003</strain>
    </source>
</reference>
<proteinExistence type="predicted"/>
<evidence type="ECO:0000256" key="4">
    <source>
        <dbReference type="ARBA" id="ARBA00023136"/>
    </source>
</evidence>
<accession>A8N186</accession>
<comment type="caution">
    <text evidence="7">The sequence shown here is derived from an EMBL/GenBank/DDBJ whole genome shotgun (WGS) entry which is preliminary data.</text>
</comment>
<evidence type="ECO:0000256" key="3">
    <source>
        <dbReference type="ARBA" id="ARBA00022989"/>
    </source>
</evidence>
<dbReference type="InParanoid" id="A8N186"/>
<dbReference type="GeneID" id="6005067"/>
<keyword evidence="3 5" id="KW-1133">Transmembrane helix</keyword>
<name>A8N186_COPC7</name>
<dbReference type="InterPro" id="IPR025423">
    <property type="entry name" value="TMEM205-like"/>
</dbReference>
<evidence type="ECO:0000256" key="2">
    <source>
        <dbReference type="ARBA" id="ARBA00022692"/>
    </source>
</evidence>
<dbReference type="PANTHER" id="PTHR23241">
    <property type="entry name" value="LATE EMBRYOGENESIS ABUNDANT PLANTS LEA-RELATED"/>
    <property type="match status" value="1"/>
</dbReference>
<dbReference type="Proteomes" id="UP000001861">
    <property type="component" value="Unassembled WGS sequence"/>
</dbReference>
<dbReference type="InterPro" id="IPR053009">
    <property type="entry name" value="Xanthocillin_Biosynth-Assoc"/>
</dbReference>
<gene>
    <name evidence="7" type="ORF">CC1G_10507</name>
</gene>
<feature type="transmembrane region" description="Helical" evidence="5">
    <location>
        <begin position="20"/>
        <end position="49"/>
    </location>
</feature>
<dbReference type="OrthoDB" id="1641132at2759"/>
<protein>
    <recommendedName>
        <fullName evidence="6">TMEM205-like domain-containing protein</fullName>
    </recommendedName>
</protein>
<keyword evidence="4 5" id="KW-0472">Membrane</keyword>
<evidence type="ECO:0000259" key="6">
    <source>
        <dbReference type="Pfam" id="PF13664"/>
    </source>
</evidence>
<evidence type="ECO:0000313" key="7">
    <source>
        <dbReference type="EMBL" id="EAU93139.2"/>
    </source>
</evidence>
<evidence type="ECO:0000256" key="1">
    <source>
        <dbReference type="ARBA" id="ARBA00004370"/>
    </source>
</evidence>
<keyword evidence="8" id="KW-1185">Reference proteome</keyword>
<feature type="domain" description="TMEM205-like" evidence="6">
    <location>
        <begin position="26"/>
        <end position="131"/>
    </location>
</feature>
<feature type="transmembrane region" description="Helical" evidence="5">
    <location>
        <begin position="158"/>
        <end position="180"/>
    </location>
</feature>
<keyword evidence="2 5" id="KW-0812">Transmembrane</keyword>
<evidence type="ECO:0000256" key="5">
    <source>
        <dbReference type="SAM" id="Phobius"/>
    </source>
</evidence>
<evidence type="ECO:0000313" key="8">
    <source>
        <dbReference type="Proteomes" id="UP000001861"/>
    </source>
</evidence>
<sequence>MPHNELLTLSSLKELVNLNGLYLAGFGWLFGMSVWVTFFGGVIAFRTLPRQQFGALQHKTFPVYFTQSIALSAALLSIWISKHPSVLANLHQPRLADVAQAYALATVILAQGSNLFVVGPWTSKVMFKRHKLEKEEGVQYNDPKASAQMKALTKQFGALHGVSSLFNLLAVIALGLHGLWLGNATSLSNI</sequence>
<dbReference type="HOGENOM" id="CLU_094297_0_0_1"/>
<dbReference type="PANTHER" id="PTHR23241:SF102">
    <property type="entry name" value="LD23009P"/>
    <property type="match status" value="1"/>
</dbReference>
<dbReference type="Pfam" id="PF13664">
    <property type="entry name" value="DUF4149"/>
    <property type="match status" value="1"/>
</dbReference>
<dbReference type="VEuPathDB" id="FungiDB:CC1G_10507"/>
<dbReference type="KEGG" id="cci:CC1G_10507"/>
<dbReference type="OMA" id="PLTSKTM"/>
<feature type="transmembrane region" description="Helical" evidence="5">
    <location>
        <begin position="101"/>
        <end position="121"/>
    </location>
</feature>
<feature type="transmembrane region" description="Helical" evidence="5">
    <location>
        <begin position="61"/>
        <end position="81"/>
    </location>
</feature>
<dbReference type="STRING" id="240176.A8N186"/>
<organism evidence="7 8">
    <name type="scientific">Coprinopsis cinerea (strain Okayama-7 / 130 / ATCC MYA-4618 / FGSC 9003)</name>
    <name type="common">Inky cap fungus</name>
    <name type="synonym">Hormographiella aspergillata</name>
    <dbReference type="NCBI Taxonomy" id="240176"/>
    <lineage>
        <taxon>Eukaryota</taxon>
        <taxon>Fungi</taxon>
        <taxon>Dikarya</taxon>
        <taxon>Basidiomycota</taxon>
        <taxon>Agaricomycotina</taxon>
        <taxon>Agaricomycetes</taxon>
        <taxon>Agaricomycetidae</taxon>
        <taxon>Agaricales</taxon>
        <taxon>Agaricineae</taxon>
        <taxon>Psathyrellaceae</taxon>
        <taxon>Coprinopsis</taxon>
    </lineage>
</organism>
<dbReference type="AlphaFoldDB" id="A8N186"/>